<protein>
    <submittedName>
        <fullName evidence="15">TonB-dependent receptor</fullName>
    </submittedName>
</protein>
<evidence type="ECO:0000259" key="14">
    <source>
        <dbReference type="Pfam" id="PF07715"/>
    </source>
</evidence>
<keyword evidence="2 10" id="KW-0813">Transport</keyword>
<dbReference type="SUPFAM" id="SSF56935">
    <property type="entry name" value="Porins"/>
    <property type="match status" value="1"/>
</dbReference>
<evidence type="ECO:0000313" key="15">
    <source>
        <dbReference type="EMBL" id="QAA83064.1"/>
    </source>
</evidence>
<evidence type="ECO:0000259" key="13">
    <source>
        <dbReference type="Pfam" id="PF00593"/>
    </source>
</evidence>
<dbReference type="OrthoDB" id="9762903at2"/>
<dbReference type="PANTHER" id="PTHR30069:SF29">
    <property type="entry name" value="HEMOGLOBIN AND HEMOGLOBIN-HAPTOGLOBIN-BINDING PROTEIN 1-RELATED"/>
    <property type="match status" value="1"/>
</dbReference>
<evidence type="ECO:0000256" key="12">
    <source>
        <dbReference type="SAM" id="SignalP"/>
    </source>
</evidence>
<evidence type="ECO:0000256" key="9">
    <source>
        <dbReference type="ARBA" id="ARBA00023237"/>
    </source>
</evidence>
<comment type="subcellular location">
    <subcellularLocation>
        <location evidence="1 10">Cell outer membrane</location>
        <topology evidence="1 10">Multi-pass membrane protein</topology>
    </subcellularLocation>
</comment>
<accession>A0A410G701</accession>
<feature type="chain" id="PRO_5019122575" evidence="12">
    <location>
        <begin position="22"/>
        <end position="610"/>
    </location>
</feature>
<sequence>MNRQGLHIIFIIFCCQTVAFAQLDSVQKLPEVFLTDANLVQFSKGFKLEKLKDSVVRRNINSLTDVLRFNSSIYFKENGRGMVSSPSFRGTNAAQTAVIWNGININSVFTGQTDFNIISPFDYDEITVRSGGGGVQYGSGAVGGSVHLNNNFSFDADDLTEVELGYGSFSTLSGNAAVTRIWGKNYSNVAVDIISSENDYDYVGKNKKNSHGEFLRFTAKVNEARKLARGVASWNSEYSYNDRNFSGSLNTIGRDGYKDINTRNLLQLRQKYGRFTTIAKVAHLFEQFQYYPDSEKPNFSQGRASTTIGGLETEILFSKKMELNTKLEYTFIDAEGDNIGKRDRRNFSAVILWNHKVSRKLSYGINLRQEFSNDYDNPLLFSADAIWMLSKYYSIRVNGSKNYRVPTFNDLYWYAGGNYELKPETSYQVEVGQEFHFGKLDIDLSAYYIASENLIKWVPGSGSLWTPSNISRTENLGLEAKVNYSIRITDNQKLNFSALYSYTKAEDLEKNKQLIYVPFRKGNLSVDYNFSQLKAYLQGIYTGKAFTTTDNSELVEDNAILNCGVECVLSSAPNISLGGRIKNIFNTYYENVAYRPMPSRSFEIYLNFNI</sequence>
<evidence type="ECO:0000256" key="6">
    <source>
        <dbReference type="ARBA" id="ARBA00023077"/>
    </source>
</evidence>
<reference evidence="15 16" key="1">
    <citation type="submission" date="2019-01" db="EMBL/GenBank/DDBJ databases">
        <title>Complete genome sequencing of Aequorivita sp. H23M31.</title>
        <authorList>
            <person name="Bae J.-W."/>
        </authorList>
    </citation>
    <scope>NUCLEOTIDE SEQUENCE [LARGE SCALE GENOMIC DNA]</scope>
    <source>
        <strain evidence="15 16">H23M31</strain>
    </source>
</reference>
<name>A0A410G701_9FLAO</name>
<dbReference type="KEGG" id="aev:EI546_15675"/>
<keyword evidence="3 10" id="KW-1134">Transmembrane beta strand</keyword>
<dbReference type="InterPro" id="IPR039426">
    <property type="entry name" value="TonB-dep_rcpt-like"/>
</dbReference>
<keyword evidence="7 10" id="KW-0472">Membrane</keyword>
<dbReference type="GO" id="GO:0009279">
    <property type="term" value="C:cell outer membrane"/>
    <property type="evidence" value="ECO:0007669"/>
    <property type="project" value="UniProtKB-SubCell"/>
</dbReference>
<dbReference type="PANTHER" id="PTHR30069">
    <property type="entry name" value="TONB-DEPENDENT OUTER MEMBRANE RECEPTOR"/>
    <property type="match status" value="1"/>
</dbReference>
<comment type="similarity">
    <text evidence="10 11">Belongs to the TonB-dependent receptor family.</text>
</comment>
<keyword evidence="8 15" id="KW-0675">Receptor</keyword>
<dbReference type="EMBL" id="CP034951">
    <property type="protein sequence ID" value="QAA83064.1"/>
    <property type="molecule type" value="Genomic_DNA"/>
</dbReference>
<organism evidence="15 16">
    <name type="scientific">Aequorivita ciconiae</name>
    <dbReference type="NCBI Taxonomy" id="2494375"/>
    <lineage>
        <taxon>Bacteria</taxon>
        <taxon>Pseudomonadati</taxon>
        <taxon>Bacteroidota</taxon>
        <taxon>Flavobacteriia</taxon>
        <taxon>Flavobacteriales</taxon>
        <taxon>Flavobacteriaceae</taxon>
        <taxon>Aequorivita</taxon>
    </lineage>
</organism>
<dbReference type="GO" id="GO:0015344">
    <property type="term" value="F:siderophore uptake transmembrane transporter activity"/>
    <property type="evidence" value="ECO:0007669"/>
    <property type="project" value="TreeGrafter"/>
</dbReference>
<keyword evidence="9 10" id="KW-0998">Cell outer membrane</keyword>
<dbReference type="InterPro" id="IPR000531">
    <property type="entry name" value="Beta-barrel_TonB"/>
</dbReference>
<dbReference type="AlphaFoldDB" id="A0A410G701"/>
<keyword evidence="16" id="KW-1185">Reference proteome</keyword>
<evidence type="ECO:0000256" key="2">
    <source>
        <dbReference type="ARBA" id="ARBA00022448"/>
    </source>
</evidence>
<dbReference type="RefSeq" id="WP_128251427.1">
    <property type="nucleotide sequence ID" value="NZ_CP034951.1"/>
</dbReference>
<dbReference type="InterPro" id="IPR037066">
    <property type="entry name" value="Plug_dom_sf"/>
</dbReference>
<dbReference type="Gene3D" id="2.170.130.10">
    <property type="entry name" value="TonB-dependent receptor, plug domain"/>
    <property type="match status" value="1"/>
</dbReference>
<evidence type="ECO:0000256" key="10">
    <source>
        <dbReference type="PROSITE-ProRule" id="PRU01360"/>
    </source>
</evidence>
<evidence type="ECO:0000256" key="3">
    <source>
        <dbReference type="ARBA" id="ARBA00022452"/>
    </source>
</evidence>
<dbReference type="Gene3D" id="2.40.170.20">
    <property type="entry name" value="TonB-dependent receptor, beta-barrel domain"/>
    <property type="match status" value="1"/>
</dbReference>
<evidence type="ECO:0000256" key="11">
    <source>
        <dbReference type="RuleBase" id="RU003357"/>
    </source>
</evidence>
<dbReference type="GO" id="GO:0044718">
    <property type="term" value="P:siderophore transmembrane transport"/>
    <property type="evidence" value="ECO:0007669"/>
    <property type="project" value="TreeGrafter"/>
</dbReference>
<dbReference type="Pfam" id="PF07715">
    <property type="entry name" value="Plug"/>
    <property type="match status" value="1"/>
</dbReference>
<dbReference type="PROSITE" id="PS52016">
    <property type="entry name" value="TONB_DEPENDENT_REC_3"/>
    <property type="match status" value="1"/>
</dbReference>
<dbReference type="InterPro" id="IPR012910">
    <property type="entry name" value="Plug_dom"/>
</dbReference>
<evidence type="ECO:0000256" key="7">
    <source>
        <dbReference type="ARBA" id="ARBA00023136"/>
    </source>
</evidence>
<feature type="signal peptide" evidence="12">
    <location>
        <begin position="1"/>
        <end position="21"/>
    </location>
</feature>
<dbReference type="Pfam" id="PF00593">
    <property type="entry name" value="TonB_dep_Rec_b-barrel"/>
    <property type="match status" value="1"/>
</dbReference>
<keyword evidence="6 11" id="KW-0798">TonB box</keyword>
<dbReference type="Proteomes" id="UP000285517">
    <property type="component" value="Chromosome"/>
</dbReference>
<keyword evidence="4 10" id="KW-0812">Transmembrane</keyword>
<evidence type="ECO:0000256" key="1">
    <source>
        <dbReference type="ARBA" id="ARBA00004571"/>
    </source>
</evidence>
<gene>
    <name evidence="15" type="ORF">EI546_15675</name>
</gene>
<dbReference type="InterPro" id="IPR036942">
    <property type="entry name" value="Beta-barrel_TonB_sf"/>
</dbReference>
<proteinExistence type="inferred from homology"/>
<evidence type="ECO:0000256" key="8">
    <source>
        <dbReference type="ARBA" id="ARBA00023170"/>
    </source>
</evidence>
<evidence type="ECO:0000256" key="4">
    <source>
        <dbReference type="ARBA" id="ARBA00022692"/>
    </source>
</evidence>
<feature type="domain" description="TonB-dependent receptor plug" evidence="14">
    <location>
        <begin position="55"/>
        <end position="144"/>
    </location>
</feature>
<feature type="domain" description="TonB-dependent receptor-like beta-barrel" evidence="13">
    <location>
        <begin position="169"/>
        <end position="552"/>
    </location>
</feature>
<evidence type="ECO:0000256" key="5">
    <source>
        <dbReference type="ARBA" id="ARBA00022729"/>
    </source>
</evidence>
<evidence type="ECO:0000313" key="16">
    <source>
        <dbReference type="Proteomes" id="UP000285517"/>
    </source>
</evidence>
<keyword evidence="5 12" id="KW-0732">Signal</keyword>